<proteinExistence type="predicted"/>
<accession>A0AAE6WXP1</accession>
<organism evidence="1 2">
    <name type="scientific">Acinetobacter schindleri</name>
    <dbReference type="NCBI Taxonomy" id="108981"/>
    <lineage>
        <taxon>Bacteria</taxon>
        <taxon>Pseudomonadati</taxon>
        <taxon>Pseudomonadota</taxon>
        <taxon>Gammaproteobacteria</taxon>
        <taxon>Moraxellales</taxon>
        <taxon>Moraxellaceae</taxon>
        <taxon>Acinetobacter</taxon>
    </lineage>
</organism>
<protein>
    <submittedName>
        <fullName evidence="1">Uncharacterized protein</fullName>
    </submittedName>
</protein>
<dbReference type="AlphaFoldDB" id="A0AAE6WXP1"/>
<dbReference type="Proteomes" id="UP000503505">
    <property type="component" value="Chromosome"/>
</dbReference>
<evidence type="ECO:0000313" key="2">
    <source>
        <dbReference type="Proteomes" id="UP000503505"/>
    </source>
</evidence>
<sequence>MKTMSVFRTSGVALNPISCGENWINIWQQMHDKTDPAMILIKSAKYNRGGLSRNLGNSLSHPLFGNKPRKQGADHLPSTQYSFEILEPEAFNKLKFTALHHAGNATLQSASDIHIHDLINQVAVDGNPLNLYDHTQVSVMGLNTTEFLVQTDQKIISDCL</sequence>
<reference evidence="1 2" key="1">
    <citation type="submission" date="2019-09" db="EMBL/GenBank/DDBJ databases">
        <title>Non-baumannii Acinetobacter spp. carrying blaNDM-1 isolated in China.</title>
        <authorList>
            <person name="Cui C."/>
            <person name="Chen C."/>
            <person name="Sun J."/>
            <person name="Liu Y."/>
        </authorList>
    </citation>
    <scope>NUCLEOTIDE SEQUENCE [LARGE SCALE GENOMIC DNA]</scope>
    <source>
        <strain evidence="1 2">HZE23-1</strain>
    </source>
</reference>
<dbReference type="EMBL" id="CP044463">
    <property type="protein sequence ID" value="QIC68056.1"/>
    <property type="molecule type" value="Genomic_DNA"/>
</dbReference>
<gene>
    <name evidence="1" type="ORF">FSC10_12140</name>
</gene>
<evidence type="ECO:0000313" key="1">
    <source>
        <dbReference type="EMBL" id="QIC68056.1"/>
    </source>
</evidence>
<dbReference type="RefSeq" id="WP_163172033.1">
    <property type="nucleotide sequence ID" value="NZ_CP044463.1"/>
</dbReference>
<name>A0AAE6WXP1_9GAMM</name>